<feature type="transmembrane region" description="Helical" evidence="1">
    <location>
        <begin position="196"/>
        <end position="216"/>
    </location>
</feature>
<dbReference type="InterPro" id="IPR003675">
    <property type="entry name" value="Rce1/LyrA-like_dom"/>
</dbReference>
<dbReference type="GO" id="GO:0080120">
    <property type="term" value="P:CAAX-box protein maturation"/>
    <property type="evidence" value="ECO:0007669"/>
    <property type="project" value="UniProtKB-ARBA"/>
</dbReference>
<keyword evidence="3" id="KW-0645">Protease</keyword>
<feature type="transmembrane region" description="Helical" evidence="1">
    <location>
        <begin position="237"/>
        <end position="260"/>
    </location>
</feature>
<name>A0A1M6LDF9_9FIRM</name>
<keyword evidence="1" id="KW-0472">Membrane</keyword>
<feature type="transmembrane region" description="Helical" evidence="1">
    <location>
        <begin position="155"/>
        <end position="176"/>
    </location>
</feature>
<keyword evidence="4" id="KW-1185">Reference proteome</keyword>
<organism evidence="3 4">
    <name type="scientific">Hespellia stercorisuis DSM 15480</name>
    <dbReference type="NCBI Taxonomy" id="1121950"/>
    <lineage>
        <taxon>Bacteria</taxon>
        <taxon>Bacillati</taxon>
        <taxon>Bacillota</taxon>
        <taxon>Clostridia</taxon>
        <taxon>Lachnospirales</taxon>
        <taxon>Lachnospiraceae</taxon>
        <taxon>Hespellia</taxon>
    </lineage>
</organism>
<keyword evidence="1" id="KW-0812">Transmembrane</keyword>
<evidence type="ECO:0000256" key="1">
    <source>
        <dbReference type="SAM" id="Phobius"/>
    </source>
</evidence>
<feature type="transmembrane region" description="Helical" evidence="1">
    <location>
        <begin position="280"/>
        <end position="304"/>
    </location>
</feature>
<dbReference type="STRING" id="1121950.SAMN02745243_01158"/>
<dbReference type="Pfam" id="PF02517">
    <property type="entry name" value="Rce1-like"/>
    <property type="match status" value="1"/>
</dbReference>
<dbReference type="GO" id="GO:0004175">
    <property type="term" value="F:endopeptidase activity"/>
    <property type="evidence" value="ECO:0007669"/>
    <property type="project" value="UniProtKB-ARBA"/>
</dbReference>
<proteinExistence type="predicted"/>
<sequence>MEKQYRQLRPYQGVILLLLSLVVIFWISPLLSIRLGLYGTFLGELLLLGLSVLVVVAFGGSLRANLPIRKPTAAGVFGTILLWLGTFMGVMILTLAITAAFPQEMMGTSSALGEAFTSVPFLLSMFIVAITPAICEEAVFRGVVLHSFKPLRSKWLIIVLTGIIFGAFHGSIWRFVPTALLGMMLGYLMMETDNMVYNGLFHCINNAVPIILLYAVQGVYAGMSTGDMTSEMDSMSILALGVYVMYGAVIPFSIYVGNYLIHRGVPGYRQKLFPSGKPWIIILLILLTAAFILAGLIVIVVALVSQPGILEETMDNIARSAGSVIFG</sequence>
<evidence type="ECO:0000313" key="4">
    <source>
        <dbReference type="Proteomes" id="UP000184301"/>
    </source>
</evidence>
<dbReference type="PANTHER" id="PTHR36435">
    <property type="entry name" value="SLR1288 PROTEIN"/>
    <property type="match status" value="1"/>
</dbReference>
<evidence type="ECO:0000313" key="3">
    <source>
        <dbReference type="EMBL" id="SHJ69240.1"/>
    </source>
</evidence>
<dbReference type="RefSeq" id="WP_073106728.1">
    <property type="nucleotide sequence ID" value="NZ_FQZY01000014.1"/>
</dbReference>
<dbReference type="EMBL" id="FQZY01000014">
    <property type="protein sequence ID" value="SHJ69240.1"/>
    <property type="molecule type" value="Genomic_DNA"/>
</dbReference>
<evidence type="ECO:0000259" key="2">
    <source>
        <dbReference type="Pfam" id="PF02517"/>
    </source>
</evidence>
<dbReference type="PANTHER" id="PTHR36435:SF1">
    <property type="entry name" value="CAAX AMINO TERMINAL PROTEASE FAMILY PROTEIN"/>
    <property type="match status" value="1"/>
</dbReference>
<keyword evidence="3" id="KW-0378">Hydrolase</keyword>
<feature type="transmembrane region" description="Helical" evidence="1">
    <location>
        <begin position="121"/>
        <end position="143"/>
    </location>
</feature>
<dbReference type="GO" id="GO:0006508">
    <property type="term" value="P:proteolysis"/>
    <property type="evidence" value="ECO:0007669"/>
    <property type="project" value="UniProtKB-KW"/>
</dbReference>
<dbReference type="Proteomes" id="UP000184301">
    <property type="component" value="Unassembled WGS sequence"/>
</dbReference>
<feature type="domain" description="CAAX prenyl protease 2/Lysostaphin resistance protein A-like" evidence="2">
    <location>
        <begin position="121"/>
        <end position="208"/>
    </location>
</feature>
<reference evidence="3 4" key="1">
    <citation type="submission" date="2016-11" db="EMBL/GenBank/DDBJ databases">
        <authorList>
            <person name="Jaros S."/>
            <person name="Januszkiewicz K."/>
            <person name="Wedrychowicz H."/>
        </authorList>
    </citation>
    <scope>NUCLEOTIDE SEQUENCE [LARGE SCALE GENOMIC DNA]</scope>
    <source>
        <strain evidence="3 4">DSM 15480</strain>
    </source>
</reference>
<protein>
    <submittedName>
        <fullName evidence="3">CAAX protease self-immunity</fullName>
    </submittedName>
</protein>
<dbReference type="AlphaFoldDB" id="A0A1M6LDF9"/>
<keyword evidence="1" id="KW-1133">Transmembrane helix</keyword>
<feature type="transmembrane region" description="Helical" evidence="1">
    <location>
        <begin position="74"/>
        <end position="101"/>
    </location>
</feature>
<accession>A0A1M6LDF9</accession>
<gene>
    <name evidence="3" type="ORF">SAMN02745243_01158</name>
</gene>
<feature type="transmembrane region" description="Helical" evidence="1">
    <location>
        <begin position="12"/>
        <end position="31"/>
    </location>
</feature>
<dbReference type="InterPro" id="IPR052710">
    <property type="entry name" value="CAAX_protease"/>
</dbReference>
<dbReference type="OrthoDB" id="2035856at2"/>
<feature type="transmembrane region" description="Helical" evidence="1">
    <location>
        <begin position="37"/>
        <end position="62"/>
    </location>
</feature>